<dbReference type="PANTHER" id="PTHR43669:SF15">
    <property type="entry name" value="OXIDOREDUCTASE, SHORT-CHAIN DEHYDROGENASE_REDUCTASE FAMILY (AFU_ORTHOLOGUE AFUA_1G01330)"/>
    <property type="match status" value="1"/>
</dbReference>
<dbReference type="Proteomes" id="UP000256328">
    <property type="component" value="Unassembled WGS sequence"/>
</dbReference>
<evidence type="ECO:0000313" key="5">
    <source>
        <dbReference type="Proteomes" id="UP000256328"/>
    </source>
</evidence>
<dbReference type="InterPro" id="IPR002347">
    <property type="entry name" value="SDR_fam"/>
</dbReference>
<sequence>MALPYRHVLLIGASSGIGRGMAERLIEGGSKVIVVGRRKDRLDALVEKYGKDKVTSTAFDISKRDEIPQFVKEVTTSHPDLDCVFLNAGIQSPISFGDPSKLDISAFLHECDVNFSSLVALTYGFLPFLMTKQEPTGFIFTGANIAIVPAAGLPAYSASKAALNAFILCLRE</sequence>
<dbReference type="InterPro" id="IPR036291">
    <property type="entry name" value="NAD(P)-bd_dom_sf"/>
</dbReference>
<keyword evidence="3" id="KW-0560">Oxidoreductase</keyword>
<dbReference type="PANTHER" id="PTHR43669">
    <property type="entry name" value="5-KETO-D-GLUCONATE 5-REDUCTASE"/>
    <property type="match status" value="1"/>
</dbReference>
<dbReference type="SUPFAM" id="SSF51735">
    <property type="entry name" value="NAD(P)-binding Rossmann-fold domains"/>
    <property type="match status" value="1"/>
</dbReference>
<keyword evidence="2" id="KW-0521">NADP</keyword>
<evidence type="ECO:0000256" key="2">
    <source>
        <dbReference type="ARBA" id="ARBA00022857"/>
    </source>
</evidence>
<gene>
    <name evidence="4" type="ORF">BP5796_01151</name>
</gene>
<comment type="similarity">
    <text evidence="1">Belongs to the short-chain dehydrogenases/reductases (SDR) family.</text>
</comment>
<dbReference type="PROSITE" id="PS00061">
    <property type="entry name" value="ADH_SHORT"/>
    <property type="match status" value="1"/>
</dbReference>
<evidence type="ECO:0000313" key="4">
    <source>
        <dbReference type="EMBL" id="RDW91757.1"/>
    </source>
</evidence>
<dbReference type="EMBL" id="PDLN01000002">
    <property type="protein sequence ID" value="RDW91757.1"/>
    <property type="molecule type" value="Genomic_DNA"/>
</dbReference>
<keyword evidence="5" id="KW-1185">Reference proteome</keyword>
<dbReference type="OrthoDB" id="37659at2759"/>
<name>A0A3D8SZK7_9HELO</name>
<dbReference type="Pfam" id="PF00106">
    <property type="entry name" value="adh_short"/>
    <property type="match status" value="1"/>
</dbReference>
<dbReference type="AlphaFoldDB" id="A0A3D8SZK7"/>
<evidence type="ECO:0000256" key="3">
    <source>
        <dbReference type="ARBA" id="ARBA00023002"/>
    </source>
</evidence>
<dbReference type="InterPro" id="IPR020904">
    <property type="entry name" value="Sc_DH/Rdtase_CS"/>
</dbReference>
<evidence type="ECO:0000256" key="1">
    <source>
        <dbReference type="ARBA" id="ARBA00006484"/>
    </source>
</evidence>
<accession>A0A3D8SZK7</accession>
<dbReference type="PRINTS" id="PR00081">
    <property type="entry name" value="GDHRDH"/>
</dbReference>
<comment type="caution">
    <text evidence="4">The sequence shown here is derived from an EMBL/GenBank/DDBJ whole genome shotgun (WGS) entry which is preliminary data.</text>
</comment>
<dbReference type="Gene3D" id="3.40.50.720">
    <property type="entry name" value="NAD(P)-binding Rossmann-like Domain"/>
    <property type="match status" value="1"/>
</dbReference>
<reference evidence="4 5" key="1">
    <citation type="journal article" date="2018" name="IMA Fungus">
        <title>IMA Genome-F 9: Draft genome sequence of Annulohypoxylon stygium, Aspergillus mulundensis, Berkeleyomyces basicola (syn. Thielaviopsis basicola), Ceratocystis smalleyi, two Cercospora beticola strains, Coleophoma cylindrospora, Fusarium fracticaudum, Phialophora cf. hyalina, and Morchella septimelata.</title>
        <authorList>
            <person name="Wingfield B.D."/>
            <person name="Bills G.F."/>
            <person name="Dong Y."/>
            <person name="Huang W."/>
            <person name="Nel W.J."/>
            <person name="Swalarsk-Parry B.S."/>
            <person name="Vaghefi N."/>
            <person name="Wilken P.M."/>
            <person name="An Z."/>
            <person name="de Beer Z.W."/>
            <person name="De Vos L."/>
            <person name="Chen L."/>
            <person name="Duong T.A."/>
            <person name="Gao Y."/>
            <person name="Hammerbacher A."/>
            <person name="Kikkert J.R."/>
            <person name="Li Y."/>
            <person name="Li H."/>
            <person name="Li K."/>
            <person name="Li Q."/>
            <person name="Liu X."/>
            <person name="Ma X."/>
            <person name="Naidoo K."/>
            <person name="Pethybridge S.J."/>
            <person name="Sun J."/>
            <person name="Steenkamp E.T."/>
            <person name="van der Nest M.A."/>
            <person name="van Wyk S."/>
            <person name="Wingfield M.J."/>
            <person name="Xiong C."/>
            <person name="Yue Q."/>
            <person name="Zhang X."/>
        </authorList>
    </citation>
    <scope>NUCLEOTIDE SEQUENCE [LARGE SCALE GENOMIC DNA]</scope>
    <source>
        <strain evidence="4 5">BP5796</strain>
    </source>
</reference>
<protein>
    <submittedName>
        <fullName evidence="4">Uncharacterized protein</fullName>
    </submittedName>
</protein>
<proteinExistence type="inferred from homology"/>
<dbReference type="GO" id="GO:0016491">
    <property type="term" value="F:oxidoreductase activity"/>
    <property type="evidence" value="ECO:0007669"/>
    <property type="project" value="UniProtKB-KW"/>
</dbReference>
<organism evidence="4 5">
    <name type="scientific">Coleophoma crateriformis</name>
    <dbReference type="NCBI Taxonomy" id="565419"/>
    <lineage>
        <taxon>Eukaryota</taxon>
        <taxon>Fungi</taxon>
        <taxon>Dikarya</taxon>
        <taxon>Ascomycota</taxon>
        <taxon>Pezizomycotina</taxon>
        <taxon>Leotiomycetes</taxon>
        <taxon>Helotiales</taxon>
        <taxon>Dermateaceae</taxon>
        <taxon>Coleophoma</taxon>
    </lineage>
</organism>